<dbReference type="RefSeq" id="XP_005716154.1">
    <property type="nucleotide sequence ID" value="XM_005716097.1"/>
</dbReference>
<evidence type="ECO:0000313" key="2">
    <source>
        <dbReference type="Proteomes" id="UP000012073"/>
    </source>
</evidence>
<evidence type="ECO:0000313" key="1">
    <source>
        <dbReference type="EMBL" id="CDF36335.1"/>
    </source>
</evidence>
<keyword evidence="2" id="KW-1185">Reference proteome</keyword>
<name>R7QFY4_CHOCR</name>
<proteinExistence type="predicted"/>
<dbReference type="Proteomes" id="UP000012073">
    <property type="component" value="Unassembled WGS sequence"/>
</dbReference>
<gene>
    <name evidence="1" type="ORF">CHC_T00004773001</name>
</gene>
<accession>R7QFY4</accession>
<reference evidence="2" key="1">
    <citation type="journal article" date="2013" name="Proc. Natl. Acad. Sci. U.S.A.">
        <title>Genome structure and metabolic features in the red seaweed Chondrus crispus shed light on evolution of the Archaeplastida.</title>
        <authorList>
            <person name="Collen J."/>
            <person name="Porcel B."/>
            <person name="Carre W."/>
            <person name="Ball S.G."/>
            <person name="Chaparro C."/>
            <person name="Tonon T."/>
            <person name="Barbeyron T."/>
            <person name="Michel G."/>
            <person name="Noel B."/>
            <person name="Valentin K."/>
            <person name="Elias M."/>
            <person name="Artiguenave F."/>
            <person name="Arun A."/>
            <person name="Aury J.M."/>
            <person name="Barbosa-Neto J.F."/>
            <person name="Bothwell J.H."/>
            <person name="Bouget F.Y."/>
            <person name="Brillet L."/>
            <person name="Cabello-Hurtado F."/>
            <person name="Capella-Gutierrez S."/>
            <person name="Charrier B."/>
            <person name="Cladiere L."/>
            <person name="Cock J.M."/>
            <person name="Coelho S.M."/>
            <person name="Colleoni C."/>
            <person name="Czjzek M."/>
            <person name="Da Silva C."/>
            <person name="Delage L."/>
            <person name="Denoeud F."/>
            <person name="Deschamps P."/>
            <person name="Dittami S.M."/>
            <person name="Gabaldon T."/>
            <person name="Gachon C.M."/>
            <person name="Groisillier A."/>
            <person name="Herve C."/>
            <person name="Jabbari K."/>
            <person name="Katinka M."/>
            <person name="Kloareg B."/>
            <person name="Kowalczyk N."/>
            <person name="Labadie K."/>
            <person name="Leblanc C."/>
            <person name="Lopez P.J."/>
            <person name="McLachlan D.H."/>
            <person name="Meslet-Cladiere L."/>
            <person name="Moustafa A."/>
            <person name="Nehr Z."/>
            <person name="Nyvall Collen P."/>
            <person name="Panaud O."/>
            <person name="Partensky F."/>
            <person name="Poulain J."/>
            <person name="Rensing S.A."/>
            <person name="Rousvoal S."/>
            <person name="Samson G."/>
            <person name="Symeonidi A."/>
            <person name="Weissenbach J."/>
            <person name="Zambounis A."/>
            <person name="Wincker P."/>
            <person name="Boyen C."/>
        </authorList>
    </citation>
    <scope>NUCLEOTIDE SEQUENCE [LARGE SCALE GENOMIC DNA]</scope>
    <source>
        <strain evidence="2">cv. Stackhouse</strain>
    </source>
</reference>
<organism evidence="1 2">
    <name type="scientific">Chondrus crispus</name>
    <name type="common">Carrageen Irish moss</name>
    <name type="synonym">Polymorpha crispa</name>
    <dbReference type="NCBI Taxonomy" id="2769"/>
    <lineage>
        <taxon>Eukaryota</taxon>
        <taxon>Rhodophyta</taxon>
        <taxon>Florideophyceae</taxon>
        <taxon>Rhodymeniophycidae</taxon>
        <taxon>Gigartinales</taxon>
        <taxon>Gigartinaceae</taxon>
        <taxon>Chondrus</taxon>
    </lineage>
</organism>
<dbReference type="KEGG" id="ccp:CHC_T00004773001"/>
<dbReference type="AlphaFoldDB" id="R7QFY4"/>
<dbReference type="Gramene" id="CDF36335">
    <property type="protein sequence ID" value="CDF36335"/>
    <property type="gene ID" value="CHC_T00004773001"/>
</dbReference>
<dbReference type="EMBL" id="HG001772">
    <property type="protein sequence ID" value="CDF36335.1"/>
    <property type="molecule type" value="Genomic_DNA"/>
</dbReference>
<sequence>MRSQPFHSTCRDPFRHASKRVCWSGAALRSDVRHVGRRTDALRDAFRDASRRVRCSEAALQAQVRRMVRPMVRPMVRRQAPAPREVCCRAALRPKVSRTGSLAFHGACPDPFRDASRRVRCSGAALPSHVRQMVRR</sequence>
<protein>
    <submittedName>
        <fullName evidence="1">Uncharacterized protein</fullName>
    </submittedName>
</protein>
<dbReference type="GeneID" id="17323870"/>